<dbReference type="InterPro" id="IPR036890">
    <property type="entry name" value="HATPase_C_sf"/>
</dbReference>
<accession>A0A2Z5G640</accession>
<dbReference type="PANTHER" id="PTHR35526">
    <property type="entry name" value="ANTI-SIGMA-F FACTOR RSBW-RELATED"/>
    <property type="match status" value="1"/>
</dbReference>
<gene>
    <name evidence="3" type="ORF">ACPOL_5308</name>
</gene>
<dbReference type="PANTHER" id="PTHR35526:SF3">
    <property type="entry name" value="ANTI-SIGMA-F FACTOR RSBW"/>
    <property type="match status" value="1"/>
</dbReference>
<dbReference type="Gene3D" id="3.30.565.10">
    <property type="entry name" value="Histidine kinase-like ATPase, C-terminal domain"/>
    <property type="match status" value="1"/>
</dbReference>
<dbReference type="Proteomes" id="UP000253606">
    <property type="component" value="Chromosome"/>
</dbReference>
<evidence type="ECO:0000259" key="2">
    <source>
        <dbReference type="Pfam" id="PF13581"/>
    </source>
</evidence>
<protein>
    <submittedName>
        <fullName evidence="3">Serine-protein kinase RsbW</fullName>
    </submittedName>
</protein>
<dbReference type="GO" id="GO:0004674">
    <property type="term" value="F:protein serine/threonine kinase activity"/>
    <property type="evidence" value="ECO:0007669"/>
    <property type="project" value="UniProtKB-KW"/>
</dbReference>
<dbReference type="AlphaFoldDB" id="A0A2Z5G640"/>
<dbReference type="InterPro" id="IPR050267">
    <property type="entry name" value="Anti-sigma-factor_SerPK"/>
</dbReference>
<keyword evidence="1" id="KW-0723">Serine/threonine-protein kinase</keyword>
<dbReference type="EMBL" id="CP030840">
    <property type="protein sequence ID" value="AXC14558.1"/>
    <property type="molecule type" value="Genomic_DNA"/>
</dbReference>
<name>A0A2Z5G640_9BACT</name>
<keyword evidence="3" id="KW-0418">Kinase</keyword>
<evidence type="ECO:0000256" key="1">
    <source>
        <dbReference type="ARBA" id="ARBA00022527"/>
    </source>
</evidence>
<evidence type="ECO:0000313" key="3">
    <source>
        <dbReference type="EMBL" id="AXC14558.1"/>
    </source>
</evidence>
<reference evidence="3 4" key="1">
    <citation type="journal article" date="2018" name="Front. Microbiol.">
        <title>Hydrolytic Capabilities as a Key to Environmental Success: Chitinolytic and Cellulolytic Acidobacteria From Acidic Sub-arctic Soils and Boreal Peatlands.</title>
        <authorList>
            <person name="Belova S.E."/>
            <person name="Ravin N.V."/>
            <person name="Pankratov T.A."/>
            <person name="Rakitin A.L."/>
            <person name="Ivanova A.A."/>
            <person name="Beletsky A.V."/>
            <person name="Mardanov A.V."/>
            <person name="Sinninghe Damste J.S."/>
            <person name="Dedysh S.N."/>
        </authorList>
    </citation>
    <scope>NUCLEOTIDE SEQUENCE [LARGE SCALE GENOMIC DNA]</scope>
    <source>
        <strain evidence="3 4">SBC82</strain>
    </source>
</reference>
<keyword evidence="4" id="KW-1185">Reference proteome</keyword>
<feature type="domain" description="Histidine kinase/HSP90-like ATPase" evidence="2">
    <location>
        <begin position="5"/>
        <end position="125"/>
    </location>
</feature>
<dbReference type="SUPFAM" id="SSF55874">
    <property type="entry name" value="ATPase domain of HSP90 chaperone/DNA topoisomerase II/histidine kinase"/>
    <property type="match status" value="1"/>
</dbReference>
<dbReference type="CDD" id="cd16936">
    <property type="entry name" value="HATPase_RsbW-like"/>
    <property type="match status" value="1"/>
</dbReference>
<dbReference type="Pfam" id="PF13581">
    <property type="entry name" value="HATPase_c_2"/>
    <property type="match status" value="1"/>
</dbReference>
<proteinExistence type="predicted"/>
<organism evidence="3 4">
    <name type="scientific">Acidisarcina polymorpha</name>
    <dbReference type="NCBI Taxonomy" id="2211140"/>
    <lineage>
        <taxon>Bacteria</taxon>
        <taxon>Pseudomonadati</taxon>
        <taxon>Acidobacteriota</taxon>
        <taxon>Terriglobia</taxon>
        <taxon>Terriglobales</taxon>
        <taxon>Acidobacteriaceae</taxon>
        <taxon>Acidisarcina</taxon>
    </lineage>
</organism>
<keyword evidence="3" id="KW-0808">Transferase</keyword>
<evidence type="ECO:0000313" key="4">
    <source>
        <dbReference type="Proteomes" id="UP000253606"/>
    </source>
</evidence>
<sequence length="143" mass="15842">MLCSVRGALGALAENLGLSPEQARAVVLAVDEALTNVIRHAYLGQLDRPISISFCRGQTQQNGSFQDLLEIVVLDRGVPLNEEKLRGRPLDEVRPGGLGLHFIRECMDKVEFRHDKGTNYLRMVKVLARAQTDQETGGEIECK</sequence>
<dbReference type="KEGG" id="abas:ACPOL_5308"/>
<dbReference type="InterPro" id="IPR003594">
    <property type="entry name" value="HATPase_dom"/>
</dbReference>